<evidence type="ECO:0000313" key="4">
    <source>
        <dbReference type="Proteomes" id="UP000332933"/>
    </source>
</evidence>
<reference evidence="3 4" key="1">
    <citation type="submission" date="2019-03" db="EMBL/GenBank/DDBJ databases">
        <authorList>
            <person name="Gaulin E."/>
            <person name="Dumas B."/>
        </authorList>
    </citation>
    <scope>NUCLEOTIDE SEQUENCE [LARGE SCALE GENOMIC DNA]</scope>
    <source>
        <strain evidence="3">CBS 568.67</strain>
    </source>
</reference>
<dbReference type="AlphaFoldDB" id="A0A485KXQ8"/>
<evidence type="ECO:0000256" key="1">
    <source>
        <dbReference type="SAM" id="Phobius"/>
    </source>
</evidence>
<organism evidence="3 4">
    <name type="scientific">Aphanomyces stellatus</name>
    <dbReference type="NCBI Taxonomy" id="120398"/>
    <lineage>
        <taxon>Eukaryota</taxon>
        <taxon>Sar</taxon>
        <taxon>Stramenopiles</taxon>
        <taxon>Oomycota</taxon>
        <taxon>Saprolegniomycetes</taxon>
        <taxon>Saprolegniales</taxon>
        <taxon>Verrucalvaceae</taxon>
        <taxon>Aphanomyces</taxon>
    </lineage>
</organism>
<keyword evidence="1" id="KW-0812">Transmembrane</keyword>
<dbReference type="Proteomes" id="UP000332933">
    <property type="component" value="Unassembled WGS sequence"/>
</dbReference>
<feature type="transmembrane region" description="Helical" evidence="1">
    <location>
        <begin position="109"/>
        <end position="136"/>
    </location>
</feature>
<reference evidence="2" key="2">
    <citation type="submission" date="2019-06" db="EMBL/GenBank/DDBJ databases">
        <title>Genomics analysis of Aphanomyces spp. identifies a new class of oomycete effector associated with host adaptation.</title>
        <authorList>
            <person name="Gaulin E."/>
        </authorList>
    </citation>
    <scope>NUCLEOTIDE SEQUENCE</scope>
    <source>
        <strain evidence="2">CBS 578.67</strain>
    </source>
</reference>
<keyword evidence="1" id="KW-0472">Membrane</keyword>
<accession>A0A485KXQ8</accession>
<dbReference type="EMBL" id="VJMH01005442">
    <property type="protein sequence ID" value="KAF0695933.1"/>
    <property type="molecule type" value="Genomic_DNA"/>
</dbReference>
<evidence type="ECO:0000313" key="3">
    <source>
        <dbReference type="EMBL" id="VFT90120.1"/>
    </source>
</evidence>
<sequence length="191" mass="21506">MHFIFHGYHRQGPTNDVSSVQADVMALQFQLMPFTSIPNTATILLTQSLLNPTNDDRPFFDSLHQLDWIDGTRQVVAFQGDETLTLISKPYLPLTFAADPLHTPTRFPLAIVCLLWYMHAVLAFVLVATLVASSYFDYFGGAIRHANLVFFNRDDGLVWIGRPLLFFRGLAAVALLFLARIDIAINHGFTH</sequence>
<proteinExistence type="predicted"/>
<gene>
    <name evidence="3" type="primary">Aste57867_13281</name>
    <name evidence="2" type="ORF">As57867_013232</name>
    <name evidence="3" type="ORF">ASTE57867_13281</name>
</gene>
<name>A0A485KXQ8_9STRA</name>
<evidence type="ECO:0000313" key="2">
    <source>
        <dbReference type="EMBL" id="KAF0695933.1"/>
    </source>
</evidence>
<protein>
    <submittedName>
        <fullName evidence="3">Aste57867_13281 protein</fullName>
    </submittedName>
</protein>
<feature type="transmembrane region" description="Helical" evidence="1">
    <location>
        <begin position="156"/>
        <end position="179"/>
    </location>
</feature>
<dbReference type="EMBL" id="CAADRA010005463">
    <property type="protein sequence ID" value="VFT90120.1"/>
    <property type="molecule type" value="Genomic_DNA"/>
</dbReference>
<keyword evidence="4" id="KW-1185">Reference proteome</keyword>
<keyword evidence="1" id="KW-1133">Transmembrane helix</keyword>